<dbReference type="AlphaFoldDB" id="A0A4Q0XPH1"/>
<dbReference type="PANTHER" id="PTHR32481">
    <property type="entry name" value="AMINOPEPTIDASE"/>
    <property type="match status" value="1"/>
</dbReference>
<evidence type="ECO:0000256" key="2">
    <source>
        <dbReference type="ARBA" id="ARBA00022801"/>
    </source>
</evidence>
<dbReference type="SUPFAM" id="SSF53187">
    <property type="entry name" value="Zn-dependent exopeptidases"/>
    <property type="match status" value="1"/>
</dbReference>
<evidence type="ECO:0000313" key="4">
    <source>
        <dbReference type="Proteomes" id="UP000290657"/>
    </source>
</evidence>
<keyword evidence="2" id="KW-0378">Hydrolase</keyword>
<evidence type="ECO:0000256" key="1">
    <source>
        <dbReference type="ARBA" id="ARBA00022723"/>
    </source>
</evidence>
<evidence type="ECO:0000313" key="3">
    <source>
        <dbReference type="EMBL" id="RXJ56530.1"/>
    </source>
</evidence>
<dbReference type="Proteomes" id="UP000290657">
    <property type="component" value="Unassembled WGS sequence"/>
</dbReference>
<dbReference type="InterPro" id="IPR051464">
    <property type="entry name" value="Peptidase_M42_aminopept"/>
</dbReference>
<name>A0A4Q0XPH1_9BACT</name>
<dbReference type="Gene3D" id="3.40.630.10">
    <property type="entry name" value="Zn peptidases"/>
    <property type="match status" value="1"/>
</dbReference>
<gene>
    <name evidence="3" type="ORF">CRV04_08720</name>
</gene>
<keyword evidence="4" id="KW-1185">Reference proteome</keyword>
<dbReference type="PANTHER" id="PTHR32481:SF0">
    <property type="entry name" value="AMINOPEPTIDASE YPDE-RELATED"/>
    <property type="match status" value="1"/>
</dbReference>
<dbReference type="GO" id="GO:0046872">
    <property type="term" value="F:metal ion binding"/>
    <property type="evidence" value="ECO:0007669"/>
    <property type="project" value="UniProtKB-KW"/>
</dbReference>
<organism evidence="3 4">
    <name type="scientific">Candidatus Marinarcus aquaticus</name>
    <dbReference type="NCBI Taxonomy" id="2044504"/>
    <lineage>
        <taxon>Bacteria</taxon>
        <taxon>Pseudomonadati</taxon>
        <taxon>Campylobacterota</taxon>
        <taxon>Epsilonproteobacteria</taxon>
        <taxon>Campylobacterales</taxon>
        <taxon>Arcobacteraceae</taxon>
        <taxon>Candidatus Marinarcus</taxon>
    </lineage>
</organism>
<keyword evidence="1" id="KW-0479">Metal-binding</keyword>
<proteinExistence type="predicted"/>
<comment type="caution">
    <text evidence="3">The sequence shown here is derived from an EMBL/GenBank/DDBJ whole genome shotgun (WGS) entry which is preliminary data.</text>
</comment>
<sequence>MLKQLIRTPSVIGSEHSFFLYLKRELEEIGIQTYYYDGLLVAQGSHPNHGMLSAHIDRHGLVCTGPNEFQYAAFLAKNRSDLKGNSVSEQTFQQITSRYLNQKVQAYEPWSGSYLGMGEITKSYMCPEINNLVFEINGLEHLQPGTPIAFNDKLENKSGILSAQLDNVISAAIIIYLYQNGYQGTAFFTAQEEAGKSWRYVHEWFQKKRLFTNELLVLDTSPYDTREQADAQQIVLRNKDANARFKSPLLKTLKTFCHHNNIAFSCKDMYIQELNKLRKEKHQPLLSLGSTEMGRITKESRGAIQGTTLQIPTTGYHTVEESASVLSVKTVLYILTQLYIKQKQEKGK</sequence>
<dbReference type="InterPro" id="IPR008007">
    <property type="entry name" value="Peptidase_M42"/>
</dbReference>
<dbReference type="GO" id="GO:0016787">
    <property type="term" value="F:hydrolase activity"/>
    <property type="evidence" value="ECO:0007669"/>
    <property type="project" value="UniProtKB-KW"/>
</dbReference>
<dbReference type="EMBL" id="PDKN01000005">
    <property type="protein sequence ID" value="RXJ56530.1"/>
    <property type="molecule type" value="Genomic_DNA"/>
</dbReference>
<protein>
    <submittedName>
        <fullName evidence="3">Peptidase M42</fullName>
    </submittedName>
</protein>
<dbReference type="Pfam" id="PF05343">
    <property type="entry name" value="Peptidase_M42"/>
    <property type="match status" value="1"/>
</dbReference>
<accession>A0A4Q0XPH1</accession>
<reference evidence="3 4" key="1">
    <citation type="submission" date="2017-10" db="EMBL/GenBank/DDBJ databases">
        <title>Genomics of the genus Arcobacter.</title>
        <authorList>
            <person name="Perez-Cataluna A."/>
            <person name="Figueras M.J."/>
        </authorList>
    </citation>
    <scope>NUCLEOTIDE SEQUENCE [LARGE SCALE GENOMIC DNA]</scope>
    <source>
        <strain evidence="3 4">CECT 8987</strain>
    </source>
</reference>